<evidence type="ECO:0000313" key="1">
    <source>
        <dbReference type="EMBL" id="WAE52949.1"/>
    </source>
</evidence>
<reference evidence="1" key="1">
    <citation type="submission" date="2022-11" db="EMBL/GenBank/DDBJ databases">
        <title>Genomic of Pseudomonas TF18.</title>
        <authorList>
            <person name="Liu T."/>
        </authorList>
    </citation>
    <scope>NUCLEOTIDE SEQUENCE</scope>
    <source>
        <strain evidence="1">TF18</strain>
    </source>
</reference>
<dbReference type="InterPro" id="IPR008792">
    <property type="entry name" value="PQQD"/>
</dbReference>
<dbReference type="RefSeq" id="WP_267931863.1">
    <property type="nucleotide sequence ID" value="NZ_CP113257.1"/>
</dbReference>
<evidence type="ECO:0000313" key="2">
    <source>
        <dbReference type="Proteomes" id="UP001164632"/>
    </source>
</evidence>
<organism evidence="1 2">
    <name type="scientific">Stutzerimonas frequens</name>
    <dbReference type="NCBI Taxonomy" id="2968969"/>
    <lineage>
        <taxon>Bacteria</taxon>
        <taxon>Pseudomonadati</taxon>
        <taxon>Pseudomonadota</taxon>
        <taxon>Gammaproteobacteria</taxon>
        <taxon>Pseudomonadales</taxon>
        <taxon>Pseudomonadaceae</taxon>
        <taxon>Stutzerimonas</taxon>
    </lineage>
</organism>
<dbReference type="InterPro" id="IPR041881">
    <property type="entry name" value="PqqD_sf"/>
</dbReference>
<protein>
    <submittedName>
        <fullName evidence="1">PqqD family protein</fullName>
    </submittedName>
</protein>
<sequence length="101" mass="11060">MPKPSFPSSKDPGSLDRRLQFYGDEFVFDSVSGMFYRVNPSACFMLKSLAAGTPVADLPARLQARYELDSATASRDVQLFLNSLTALEPLGRLFDPARGAP</sequence>
<dbReference type="Pfam" id="PF05402">
    <property type="entry name" value="PqqD"/>
    <property type="match status" value="1"/>
</dbReference>
<proteinExistence type="predicted"/>
<dbReference type="Gene3D" id="1.10.10.1150">
    <property type="entry name" value="Coenzyme PQQ synthesis protein D (PqqD)"/>
    <property type="match status" value="1"/>
</dbReference>
<name>A0AA47HYH2_9GAMM</name>
<dbReference type="Proteomes" id="UP001164632">
    <property type="component" value="Chromosome"/>
</dbReference>
<accession>A0AA47HYH2</accession>
<dbReference type="AlphaFoldDB" id="A0AA47HYH2"/>
<dbReference type="EMBL" id="CP113257">
    <property type="protein sequence ID" value="WAE52949.1"/>
    <property type="molecule type" value="Genomic_DNA"/>
</dbReference>
<gene>
    <name evidence="1" type="ORF">OSV15_01795</name>
</gene>